<dbReference type="InterPro" id="IPR013324">
    <property type="entry name" value="RNA_pol_sigma_r3/r4-like"/>
</dbReference>
<dbReference type="SUPFAM" id="SSF88659">
    <property type="entry name" value="Sigma3 and sigma4 domains of RNA polymerase sigma factors"/>
    <property type="match status" value="1"/>
</dbReference>
<dbReference type="SUPFAM" id="SSF54427">
    <property type="entry name" value="NTF2-like"/>
    <property type="match status" value="1"/>
</dbReference>
<reference evidence="4" key="1">
    <citation type="submission" date="2020-10" db="EMBL/GenBank/DDBJ databases">
        <title>Taxonomic study of unclassified bacteria belonging to the class Ktedonobacteria.</title>
        <authorList>
            <person name="Yabe S."/>
            <person name="Wang C.M."/>
            <person name="Zheng Y."/>
            <person name="Sakai Y."/>
            <person name="Cavaletti L."/>
            <person name="Monciardini P."/>
            <person name="Donadio S."/>
        </authorList>
    </citation>
    <scope>NUCLEOTIDE SEQUENCE</scope>
    <source>
        <strain evidence="4">SOSP1-1</strain>
    </source>
</reference>
<dbReference type="GO" id="GO:0003677">
    <property type="term" value="F:DNA binding"/>
    <property type="evidence" value="ECO:0007669"/>
    <property type="project" value="InterPro"/>
</dbReference>
<proteinExistence type="predicted"/>
<dbReference type="RefSeq" id="WP_220197408.1">
    <property type="nucleotide sequence ID" value="NZ_BNJF01000003.1"/>
</dbReference>
<dbReference type="PANTHER" id="PTHR30173">
    <property type="entry name" value="SIGMA 19 FACTOR"/>
    <property type="match status" value="1"/>
</dbReference>
<keyword evidence="4" id="KW-0240">DNA-directed RNA polymerase</keyword>
<dbReference type="Pfam" id="PF08281">
    <property type="entry name" value="Sigma70_r4_2"/>
    <property type="match status" value="1"/>
</dbReference>
<protein>
    <submittedName>
        <fullName evidence="4">DNA-directed RNA polymerase sigma-70 factor</fullName>
    </submittedName>
</protein>
<dbReference type="InterPro" id="IPR052704">
    <property type="entry name" value="ECF_Sigma-70_Domain"/>
</dbReference>
<evidence type="ECO:0000259" key="2">
    <source>
        <dbReference type="Pfam" id="PF04542"/>
    </source>
</evidence>
<evidence type="ECO:0000256" key="1">
    <source>
        <dbReference type="ARBA" id="ARBA00011344"/>
    </source>
</evidence>
<dbReference type="EMBL" id="BNJF01000003">
    <property type="protein sequence ID" value="GHO48206.1"/>
    <property type="molecule type" value="Genomic_DNA"/>
</dbReference>
<gene>
    <name evidence="4" type="primary">rpoE_5</name>
    <name evidence="4" type="ORF">KSX_63690</name>
</gene>
<name>A0A8J3MVR4_9CHLR</name>
<comment type="subunit">
    <text evidence="1">Interacts transiently with the RNA polymerase catalytic core formed by RpoA, RpoB, RpoC and RpoZ (2 alpha, 1 beta, 1 beta' and 1 omega subunit) to form the RNA polymerase holoenzyme that can initiate transcription.</text>
</comment>
<organism evidence="4 5">
    <name type="scientific">Ktedonospora formicarum</name>
    <dbReference type="NCBI Taxonomy" id="2778364"/>
    <lineage>
        <taxon>Bacteria</taxon>
        <taxon>Bacillati</taxon>
        <taxon>Chloroflexota</taxon>
        <taxon>Ktedonobacteria</taxon>
        <taxon>Ktedonobacterales</taxon>
        <taxon>Ktedonobacteraceae</taxon>
        <taxon>Ktedonospora</taxon>
    </lineage>
</organism>
<dbReference type="GO" id="GO:0006352">
    <property type="term" value="P:DNA-templated transcription initiation"/>
    <property type="evidence" value="ECO:0007669"/>
    <property type="project" value="InterPro"/>
</dbReference>
<dbReference type="InterPro" id="IPR013249">
    <property type="entry name" value="RNA_pol_sigma70_r4_t2"/>
</dbReference>
<dbReference type="GO" id="GO:0000428">
    <property type="term" value="C:DNA-directed RNA polymerase complex"/>
    <property type="evidence" value="ECO:0007669"/>
    <property type="project" value="UniProtKB-KW"/>
</dbReference>
<dbReference type="InterPro" id="IPR013325">
    <property type="entry name" value="RNA_pol_sigma_r2"/>
</dbReference>
<dbReference type="Pfam" id="PF04542">
    <property type="entry name" value="Sigma70_r2"/>
    <property type="match status" value="1"/>
</dbReference>
<dbReference type="InterPro" id="IPR007627">
    <property type="entry name" value="RNA_pol_sigma70_r2"/>
</dbReference>
<dbReference type="InterPro" id="IPR036388">
    <property type="entry name" value="WH-like_DNA-bd_sf"/>
</dbReference>
<dbReference type="PANTHER" id="PTHR30173:SF43">
    <property type="entry name" value="ECF RNA POLYMERASE SIGMA FACTOR SIGI-RELATED"/>
    <property type="match status" value="1"/>
</dbReference>
<keyword evidence="4" id="KW-0804">Transcription</keyword>
<feature type="domain" description="RNA polymerase sigma-70 region 2" evidence="2">
    <location>
        <begin position="14"/>
        <end position="74"/>
    </location>
</feature>
<evidence type="ECO:0000313" key="5">
    <source>
        <dbReference type="Proteomes" id="UP000612362"/>
    </source>
</evidence>
<dbReference type="SUPFAM" id="SSF88946">
    <property type="entry name" value="Sigma2 domain of RNA polymerase sigma factors"/>
    <property type="match status" value="1"/>
</dbReference>
<dbReference type="InterPro" id="IPR032710">
    <property type="entry name" value="NTF2-like_dom_sf"/>
</dbReference>
<dbReference type="Gene3D" id="3.10.450.50">
    <property type="match status" value="1"/>
</dbReference>
<accession>A0A8J3MVR4</accession>
<dbReference type="GO" id="GO:0016987">
    <property type="term" value="F:sigma factor activity"/>
    <property type="evidence" value="ECO:0007669"/>
    <property type="project" value="InterPro"/>
</dbReference>
<comment type="caution">
    <text evidence="4">The sequence shown here is derived from an EMBL/GenBank/DDBJ whole genome shotgun (WGS) entry which is preliminary data.</text>
</comment>
<keyword evidence="5" id="KW-1185">Reference proteome</keyword>
<dbReference type="AlphaFoldDB" id="A0A8J3MVR4"/>
<dbReference type="InterPro" id="IPR014284">
    <property type="entry name" value="RNA_pol_sigma-70_dom"/>
</dbReference>
<evidence type="ECO:0000313" key="4">
    <source>
        <dbReference type="EMBL" id="GHO48206.1"/>
    </source>
</evidence>
<dbReference type="Gene3D" id="1.10.1740.10">
    <property type="match status" value="1"/>
</dbReference>
<sequence length="298" mass="33228">MDEHNWLVERFEIERPQLQAIAYRMLGSLPEAEDAVQESWLHLIRADRSSIKNPGAWLTRTVSRICLDMLRTRKVRSEQPLEASAPEFITTEAGGIDPEEEAELADSIGLALLVVLDRLSPAERLAFVLHDLFAIPFDEIALMLERSETATRQLASRARRRVRGEPTASDVDFIRSREVVSAFLAASREGSFDALLSVLDPDVMIRTDSVAVSRGAAKEISGAQAVARAFKRLLERTQFAQLVLVDGAVGIVIADPVDPRGWFLFLLRLTIRDGKIITIDMVADPARLHQLRLTVLPD</sequence>
<feature type="domain" description="RNA polymerase sigma factor 70 region 4 type 2" evidence="3">
    <location>
        <begin position="111"/>
        <end position="161"/>
    </location>
</feature>
<dbReference type="Gene3D" id="1.10.10.10">
    <property type="entry name" value="Winged helix-like DNA-binding domain superfamily/Winged helix DNA-binding domain"/>
    <property type="match status" value="1"/>
</dbReference>
<evidence type="ECO:0000259" key="3">
    <source>
        <dbReference type="Pfam" id="PF08281"/>
    </source>
</evidence>
<dbReference type="Proteomes" id="UP000612362">
    <property type="component" value="Unassembled WGS sequence"/>
</dbReference>
<dbReference type="NCBIfam" id="TIGR02937">
    <property type="entry name" value="sigma70-ECF"/>
    <property type="match status" value="1"/>
</dbReference>